<evidence type="ECO:0000313" key="2">
    <source>
        <dbReference type="Proteomes" id="UP000887574"/>
    </source>
</evidence>
<evidence type="ECO:0000256" key="1">
    <source>
        <dbReference type="SAM" id="Coils"/>
    </source>
</evidence>
<keyword evidence="2" id="KW-1185">Reference proteome</keyword>
<evidence type="ECO:0000313" key="3">
    <source>
        <dbReference type="WBParaSite" id="jg718"/>
    </source>
</evidence>
<accession>A0A915ELH9</accession>
<keyword evidence="1" id="KW-0175">Coiled coil</keyword>
<feature type="coiled-coil region" evidence="1">
    <location>
        <begin position="315"/>
        <end position="342"/>
    </location>
</feature>
<proteinExistence type="predicted"/>
<dbReference type="AlphaFoldDB" id="A0A915ELH9"/>
<organism evidence="2 3">
    <name type="scientific">Ditylenchus dipsaci</name>
    <dbReference type="NCBI Taxonomy" id="166011"/>
    <lineage>
        <taxon>Eukaryota</taxon>
        <taxon>Metazoa</taxon>
        <taxon>Ecdysozoa</taxon>
        <taxon>Nematoda</taxon>
        <taxon>Chromadorea</taxon>
        <taxon>Rhabditida</taxon>
        <taxon>Tylenchina</taxon>
        <taxon>Tylenchomorpha</taxon>
        <taxon>Sphaerularioidea</taxon>
        <taxon>Anguinidae</taxon>
        <taxon>Anguininae</taxon>
        <taxon>Ditylenchus</taxon>
    </lineage>
</organism>
<protein>
    <submittedName>
        <fullName evidence="3">Uncharacterized protein</fullName>
    </submittedName>
</protein>
<dbReference type="Proteomes" id="UP000887574">
    <property type="component" value="Unplaced"/>
</dbReference>
<reference evidence="3" key="1">
    <citation type="submission" date="2022-11" db="UniProtKB">
        <authorList>
            <consortium name="WormBaseParasite"/>
        </authorList>
    </citation>
    <scope>IDENTIFICATION</scope>
</reference>
<dbReference type="WBParaSite" id="jg718">
    <property type="protein sequence ID" value="jg718"/>
    <property type="gene ID" value="jg718"/>
</dbReference>
<name>A0A915ELH9_9BILA</name>
<sequence length="432" mass="48857">MANTKDYNKIFDIKVNAQNLGVKIPSASFTERVGEGVTSQLHLCQKNVLIFSVVYQLAILQSEMLDGAMLKSMYLEHKRNKPAESSKKAVIVGGAENFLGTAFEECFDQTNGKIHNGSEGISNEKGEINLKKFETALKKRLQSLAHYVHAQKDNEGAALELIFGQCVDKIQFPKMKNSEYKAVLSNNKLIVFDLLQLDELKSRLDKKWLAALVSSVIRKKDDHSSITSVNMEREKKAGMLNFDSNLVNSHTFNMILYSLDQAAVEYNVFGNAAVVLAVGDSAVTPHYFTDTVLTTGKIGVETAAKHIKEYNDANITDSSRLLQKLNENFKKLREQVSTAAKHPDFTIFKYEEKDFYSTAQVNKKACEVMRSEINKIVDQINAENDHDFNIIEIATWKKSHYKIEFAENNFFFVMLTENGHLQVLKTTHKIKY</sequence>